<name>A0ACC0FSQ7_9ERIC</name>
<dbReference type="EMBL" id="CM045770">
    <property type="protein sequence ID" value="KAI7991873.1"/>
    <property type="molecule type" value="Genomic_DNA"/>
</dbReference>
<comment type="caution">
    <text evidence="1">The sequence shown here is derived from an EMBL/GenBank/DDBJ whole genome shotgun (WGS) entry which is preliminary data.</text>
</comment>
<proteinExistence type="predicted"/>
<accession>A0ACC0FSQ7</accession>
<evidence type="ECO:0000313" key="2">
    <source>
        <dbReference type="Proteomes" id="UP001060215"/>
    </source>
</evidence>
<protein>
    <submittedName>
        <fullName evidence="1">Uncharacterized protein</fullName>
    </submittedName>
</protein>
<sequence length="167" mass="18112">MESFALYSPYPTITSSFSPSSRISLHLRSRPSSLSKSHHSYISPKPTLRSSLSSAYPSLSLSNPTITSSSILSQNPPKPSNQSKPLRLSPPTTTTTTTKPNPQGAKIVPLVISLAVGLIVRFFVPKPPEVLPQAWQLLAIFLSTIAGHVLSPLPVGAWAFWDSPHRF</sequence>
<evidence type="ECO:0000313" key="1">
    <source>
        <dbReference type="EMBL" id="KAI7991873.1"/>
    </source>
</evidence>
<keyword evidence="2" id="KW-1185">Reference proteome</keyword>
<reference evidence="1 2" key="1">
    <citation type="journal article" date="2022" name="Plant J.">
        <title>Chromosome-level genome of Camellia lanceoleosa provides a valuable resource for understanding genome evolution and self-incompatibility.</title>
        <authorList>
            <person name="Gong W."/>
            <person name="Xiao S."/>
            <person name="Wang L."/>
            <person name="Liao Z."/>
            <person name="Chang Y."/>
            <person name="Mo W."/>
            <person name="Hu G."/>
            <person name="Li W."/>
            <person name="Zhao G."/>
            <person name="Zhu H."/>
            <person name="Hu X."/>
            <person name="Ji K."/>
            <person name="Xiang X."/>
            <person name="Song Q."/>
            <person name="Yuan D."/>
            <person name="Jin S."/>
            <person name="Zhang L."/>
        </authorList>
    </citation>
    <scope>NUCLEOTIDE SEQUENCE [LARGE SCALE GENOMIC DNA]</scope>
    <source>
        <strain evidence="1">SQ_2022a</strain>
    </source>
</reference>
<gene>
    <name evidence="1" type="ORF">LOK49_LG12G00318</name>
</gene>
<dbReference type="Proteomes" id="UP001060215">
    <property type="component" value="Chromosome 13"/>
</dbReference>
<organism evidence="1 2">
    <name type="scientific">Camellia lanceoleosa</name>
    <dbReference type="NCBI Taxonomy" id="1840588"/>
    <lineage>
        <taxon>Eukaryota</taxon>
        <taxon>Viridiplantae</taxon>
        <taxon>Streptophyta</taxon>
        <taxon>Embryophyta</taxon>
        <taxon>Tracheophyta</taxon>
        <taxon>Spermatophyta</taxon>
        <taxon>Magnoliopsida</taxon>
        <taxon>eudicotyledons</taxon>
        <taxon>Gunneridae</taxon>
        <taxon>Pentapetalae</taxon>
        <taxon>asterids</taxon>
        <taxon>Ericales</taxon>
        <taxon>Theaceae</taxon>
        <taxon>Camellia</taxon>
    </lineage>
</organism>